<feature type="region of interest" description="Disordered" evidence="4">
    <location>
        <begin position="27"/>
        <end position="68"/>
    </location>
</feature>
<feature type="chain" id="PRO_5045691707" evidence="5">
    <location>
        <begin position="25"/>
        <end position="318"/>
    </location>
</feature>
<proteinExistence type="inferred from homology"/>
<evidence type="ECO:0000256" key="4">
    <source>
        <dbReference type="SAM" id="MobiDB-lite"/>
    </source>
</evidence>
<evidence type="ECO:0000313" key="7">
    <source>
        <dbReference type="EMBL" id="MFC4098114.1"/>
    </source>
</evidence>
<comment type="similarity">
    <text evidence="1">Belongs to the bacterial solute-binding protein 3 family.</text>
</comment>
<dbReference type="SMART" id="SM00062">
    <property type="entry name" value="PBPb"/>
    <property type="match status" value="1"/>
</dbReference>
<dbReference type="InterPro" id="IPR001638">
    <property type="entry name" value="Solute-binding_3/MltF_N"/>
</dbReference>
<dbReference type="Gene3D" id="3.40.190.10">
    <property type="entry name" value="Periplasmic binding protein-like II"/>
    <property type="match status" value="2"/>
</dbReference>
<dbReference type="SUPFAM" id="SSF53850">
    <property type="entry name" value="Periplasmic binding protein-like II"/>
    <property type="match status" value="1"/>
</dbReference>
<evidence type="ECO:0000256" key="2">
    <source>
        <dbReference type="ARBA" id="ARBA00022448"/>
    </source>
</evidence>
<feature type="compositionally biased region" description="Low complexity" evidence="4">
    <location>
        <begin position="57"/>
        <end position="68"/>
    </location>
</feature>
<feature type="compositionally biased region" description="Polar residues" evidence="4">
    <location>
        <begin position="27"/>
        <end position="41"/>
    </location>
</feature>
<evidence type="ECO:0000313" key="8">
    <source>
        <dbReference type="Proteomes" id="UP001595715"/>
    </source>
</evidence>
<dbReference type="PANTHER" id="PTHR30085">
    <property type="entry name" value="AMINO ACID ABC TRANSPORTER PERMEASE"/>
    <property type="match status" value="1"/>
</dbReference>
<keyword evidence="8" id="KW-1185">Reference proteome</keyword>
<dbReference type="Proteomes" id="UP001595715">
    <property type="component" value="Unassembled WGS sequence"/>
</dbReference>
<keyword evidence="3 5" id="KW-0732">Signal</keyword>
<dbReference type="RefSeq" id="WP_377716513.1">
    <property type="nucleotide sequence ID" value="NZ_JBHSAM010000001.1"/>
</dbReference>
<gene>
    <name evidence="7" type="ORF">ACFOZ8_00395</name>
</gene>
<feature type="compositionally biased region" description="Basic and acidic residues" evidence="4">
    <location>
        <begin position="42"/>
        <end position="56"/>
    </location>
</feature>
<protein>
    <submittedName>
        <fullName evidence="7">Transporter substrate-binding domain-containing protein</fullName>
    </submittedName>
</protein>
<feature type="signal peptide" evidence="5">
    <location>
        <begin position="1"/>
        <end position="24"/>
    </location>
</feature>
<accession>A0ABV8JUN1</accession>
<evidence type="ECO:0000256" key="3">
    <source>
        <dbReference type="ARBA" id="ARBA00022729"/>
    </source>
</evidence>
<evidence type="ECO:0000256" key="5">
    <source>
        <dbReference type="SAM" id="SignalP"/>
    </source>
</evidence>
<organism evidence="7 8">
    <name type="scientific">Paenibacillus xanthanilyticus</name>
    <dbReference type="NCBI Taxonomy" id="1783531"/>
    <lineage>
        <taxon>Bacteria</taxon>
        <taxon>Bacillati</taxon>
        <taxon>Bacillota</taxon>
        <taxon>Bacilli</taxon>
        <taxon>Bacillales</taxon>
        <taxon>Paenibacillaceae</taxon>
        <taxon>Paenibacillus</taxon>
    </lineage>
</organism>
<reference evidence="8" key="1">
    <citation type="journal article" date="2019" name="Int. J. Syst. Evol. Microbiol.">
        <title>The Global Catalogue of Microorganisms (GCM) 10K type strain sequencing project: providing services to taxonomists for standard genome sequencing and annotation.</title>
        <authorList>
            <consortium name="The Broad Institute Genomics Platform"/>
            <consortium name="The Broad Institute Genome Sequencing Center for Infectious Disease"/>
            <person name="Wu L."/>
            <person name="Ma J."/>
        </authorList>
    </citation>
    <scope>NUCLEOTIDE SEQUENCE [LARGE SCALE GENOMIC DNA]</scope>
    <source>
        <strain evidence="8">IBRC-M 10987</strain>
    </source>
</reference>
<dbReference type="PROSITE" id="PS51257">
    <property type="entry name" value="PROKAR_LIPOPROTEIN"/>
    <property type="match status" value="1"/>
</dbReference>
<dbReference type="InterPro" id="IPR051455">
    <property type="entry name" value="Bact_solute-bind_prot3"/>
</dbReference>
<dbReference type="Pfam" id="PF00497">
    <property type="entry name" value="SBP_bac_3"/>
    <property type="match status" value="1"/>
</dbReference>
<comment type="caution">
    <text evidence="7">The sequence shown here is derived from an EMBL/GenBank/DDBJ whole genome shotgun (WGS) entry which is preliminary data.</text>
</comment>
<sequence length="318" mass="34691">MRKRFFLALILTIFMGLLVGCGNSGNQPAGESTGAAAQTDNSETKNAETKNAETKNAEPAGEAPAEGGAIQKIKDRGKLIVGVFSDKPPFGYVDEKGDFVGLDNELAKRFAKDLLGDESKIEFVTVEPASRIPYLQSDKVDLIVANMTVTEERKQAVDFTNPNLKVATQVIVSDKSGIKTLADLKGKKIIVTKGTTADLYLTENYPDVELVKYEKNTESLQALADGRGDGYAQDNFILFAWAKKNPGFTVVPEKLEKEAPIAPAVKKGNTELRDWVNQELELLAKEKFLLGLYDKYVKPELGPDVDPYDVIVEGGTLV</sequence>
<keyword evidence="2" id="KW-0813">Transport</keyword>
<dbReference type="EMBL" id="JBHSAM010000001">
    <property type="protein sequence ID" value="MFC4098114.1"/>
    <property type="molecule type" value="Genomic_DNA"/>
</dbReference>
<feature type="domain" description="Solute-binding protein family 3/N-terminal" evidence="6">
    <location>
        <begin position="78"/>
        <end position="300"/>
    </location>
</feature>
<dbReference type="PANTHER" id="PTHR30085:SF6">
    <property type="entry name" value="ABC TRANSPORTER GLUTAMINE-BINDING PROTEIN GLNH"/>
    <property type="match status" value="1"/>
</dbReference>
<evidence type="ECO:0000259" key="6">
    <source>
        <dbReference type="SMART" id="SM00062"/>
    </source>
</evidence>
<evidence type="ECO:0000256" key="1">
    <source>
        <dbReference type="ARBA" id="ARBA00010333"/>
    </source>
</evidence>
<name>A0ABV8JUN1_9BACL</name>